<protein>
    <recommendedName>
        <fullName evidence="1">CxC6 like cysteine cluster associated with KDZ domain-containing protein</fullName>
    </recommendedName>
</protein>
<dbReference type="STRING" id="230819.A0A5C3KC23"/>
<name>A0A5C3KC23_COPMA</name>
<feature type="non-terminal residue" evidence="2">
    <location>
        <position position="1"/>
    </location>
</feature>
<accession>A0A5C3KC23</accession>
<gene>
    <name evidence="2" type="ORF">FA15DRAFT_604858</name>
</gene>
<dbReference type="InterPro" id="IPR040898">
    <property type="entry name" value="CxC6"/>
</dbReference>
<organism evidence="2 3">
    <name type="scientific">Coprinopsis marcescibilis</name>
    <name type="common">Agaric fungus</name>
    <name type="synonym">Psathyrella marcescibilis</name>
    <dbReference type="NCBI Taxonomy" id="230819"/>
    <lineage>
        <taxon>Eukaryota</taxon>
        <taxon>Fungi</taxon>
        <taxon>Dikarya</taxon>
        <taxon>Basidiomycota</taxon>
        <taxon>Agaricomycotina</taxon>
        <taxon>Agaricomycetes</taxon>
        <taxon>Agaricomycetidae</taxon>
        <taxon>Agaricales</taxon>
        <taxon>Agaricineae</taxon>
        <taxon>Psathyrellaceae</taxon>
        <taxon>Coprinopsis</taxon>
    </lineage>
</organism>
<dbReference type="Pfam" id="PF18721">
    <property type="entry name" value="CxC6"/>
    <property type="match status" value="1"/>
</dbReference>
<reference evidence="2 3" key="1">
    <citation type="journal article" date="2019" name="Nat. Ecol. Evol.">
        <title>Megaphylogeny resolves global patterns of mushroom evolution.</title>
        <authorList>
            <person name="Varga T."/>
            <person name="Krizsan K."/>
            <person name="Foldi C."/>
            <person name="Dima B."/>
            <person name="Sanchez-Garcia M."/>
            <person name="Sanchez-Ramirez S."/>
            <person name="Szollosi G.J."/>
            <person name="Szarkandi J.G."/>
            <person name="Papp V."/>
            <person name="Albert L."/>
            <person name="Andreopoulos W."/>
            <person name="Angelini C."/>
            <person name="Antonin V."/>
            <person name="Barry K.W."/>
            <person name="Bougher N.L."/>
            <person name="Buchanan P."/>
            <person name="Buyck B."/>
            <person name="Bense V."/>
            <person name="Catcheside P."/>
            <person name="Chovatia M."/>
            <person name="Cooper J."/>
            <person name="Damon W."/>
            <person name="Desjardin D."/>
            <person name="Finy P."/>
            <person name="Geml J."/>
            <person name="Haridas S."/>
            <person name="Hughes K."/>
            <person name="Justo A."/>
            <person name="Karasinski D."/>
            <person name="Kautmanova I."/>
            <person name="Kiss B."/>
            <person name="Kocsube S."/>
            <person name="Kotiranta H."/>
            <person name="LaButti K.M."/>
            <person name="Lechner B.E."/>
            <person name="Liimatainen K."/>
            <person name="Lipzen A."/>
            <person name="Lukacs Z."/>
            <person name="Mihaltcheva S."/>
            <person name="Morgado L.N."/>
            <person name="Niskanen T."/>
            <person name="Noordeloos M.E."/>
            <person name="Ohm R.A."/>
            <person name="Ortiz-Santana B."/>
            <person name="Ovrebo C."/>
            <person name="Racz N."/>
            <person name="Riley R."/>
            <person name="Savchenko A."/>
            <person name="Shiryaev A."/>
            <person name="Soop K."/>
            <person name="Spirin V."/>
            <person name="Szebenyi C."/>
            <person name="Tomsovsky M."/>
            <person name="Tulloss R.E."/>
            <person name="Uehling J."/>
            <person name="Grigoriev I.V."/>
            <person name="Vagvolgyi C."/>
            <person name="Papp T."/>
            <person name="Martin F.M."/>
            <person name="Miettinen O."/>
            <person name="Hibbett D.S."/>
            <person name="Nagy L.G."/>
        </authorList>
    </citation>
    <scope>NUCLEOTIDE SEQUENCE [LARGE SCALE GENOMIC DNA]</scope>
    <source>
        <strain evidence="2 3">CBS 121175</strain>
    </source>
</reference>
<sequence length="122" mass="13435">VFGTDGIILAADNHSYSECTHAYNATSDILDGEPVPIKVDNAGLVNIAVVDGVVFGPIHCTFKGYTAALDKYWGASFCTAHKAEWGNQCHVIDYDGVCVERMKACLEHQEVWRKCQREHSCT</sequence>
<dbReference type="OrthoDB" id="2527272at2759"/>
<dbReference type="Proteomes" id="UP000307440">
    <property type="component" value="Unassembled WGS sequence"/>
</dbReference>
<evidence type="ECO:0000313" key="2">
    <source>
        <dbReference type="EMBL" id="TFK17550.1"/>
    </source>
</evidence>
<dbReference type="AlphaFoldDB" id="A0A5C3KC23"/>
<evidence type="ECO:0000259" key="1">
    <source>
        <dbReference type="Pfam" id="PF18721"/>
    </source>
</evidence>
<proteinExistence type="predicted"/>
<feature type="domain" description="CxC6 like cysteine cluster associated with KDZ" evidence="1">
    <location>
        <begin position="49"/>
        <end position="114"/>
    </location>
</feature>
<dbReference type="EMBL" id="ML210493">
    <property type="protein sequence ID" value="TFK17550.1"/>
    <property type="molecule type" value="Genomic_DNA"/>
</dbReference>
<keyword evidence="3" id="KW-1185">Reference proteome</keyword>
<evidence type="ECO:0000313" key="3">
    <source>
        <dbReference type="Proteomes" id="UP000307440"/>
    </source>
</evidence>